<keyword evidence="2" id="KW-1185">Reference proteome</keyword>
<proteinExistence type="predicted"/>
<evidence type="ECO:0000313" key="1">
    <source>
        <dbReference type="EMBL" id="TDO30204.1"/>
    </source>
</evidence>
<accession>A0A4R6J494</accession>
<organism evidence="1 2">
    <name type="scientific">Kribbella caucasensis</name>
    <dbReference type="NCBI Taxonomy" id="2512215"/>
    <lineage>
        <taxon>Bacteria</taxon>
        <taxon>Bacillati</taxon>
        <taxon>Actinomycetota</taxon>
        <taxon>Actinomycetes</taxon>
        <taxon>Propionibacteriales</taxon>
        <taxon>Kribbellaceae</taxon>
        <taxon>Kribbella</taxon>
    </lineage>
</organism>
<sequence>MSGELHVLLADAADSDWAVEPSRRLAEAIEERIVDPMPSRLRSALGNDEAKQQARAVAWESCRRLAVRSPAGGVTWGYLANVVRWRLSDTVRSEARRRRRHPALGFVPERDQQGSLLDLGPMLDQIIDELVRAGLEIRAARRLILVAAEGPFFTRAAMAPRLVDAGAPQPQAEALAWLLRGGAANPSALARLASGESPREVFSDQVVRRWVVAAAGRDPLFTGGRAGVSRVTLGPSRRTCKAA</sequence>
<dbReference type="Proteomes" id="UP000295388">
    <property type="component" value="Unassembled WGS sequence"/>
</dbReference>
<dbReference type="AlphaFoldDB" id="A0A4R6J494"/>
<evidence type="ECO:0000313" key="2">
    <source>
        <dbReference type="Proteomes" id="UP000295388"/>
    </source>
</evidence>
<name>A0A4R6J494_9ACTN</name>
<comment type="caution">
    <text evidence="1">The sequence shown here is derived from an EMBL/GenBank/DDBJ whole genome shotgun (WGS) entry which is preliminary data.</text>
</comment>
<reference evidence="1 2" key="1">
    <citation type="submission" date="2019-03" db="EMBL/GenBank/DDBJ databases">
        <title>Genomic Encyclopedia of Type Strains, Phase III (KMG-III): the genomes of soil and plant-associated and newly described type strains.</title>
        <authorList>
            <person name="Whitman W."/>
        </authorList>
    </citation>
    <scope>NUCLEOTIDE SEQUENCE [LARGE SCALE GENOMIC DNA]</scope>
    <source>
        <strain evidence="1 2">VKM Ac-2527</strain>
    </source>
</reference>
<protein>
    <submittedName>
        <fullName evidence="1">Uncharacterized protein</fullName>
    </submittedName>
</protein>
<dbReference type="EMBL" id="SNWQ01000039">
    <property type="protein sequence ID" value="TDO30204.1"/>
    <property type="molecule type" value="Genomic_DNA"/>
</dbReference>
<gene>
    <name evidence="1" type="ORF">EV643_1393</name>
</gene>
<dbReference type="OrthoDB" id="3824344at2"/>
<dbReference type="RefSeq" id="WP_133805678.1">
    <property type="nucleotide sequence ID" value="NZ_SNWQ01000039.1"/>
</dbReference>